<dbReference type="EMBL" id="NRHA01000012">
    <property type="protein sequence ID" value="PCC53719.1"/>
    <property type="molecule type" value="Genomic_DNA"/>
</dbReference>
<evidence type="ECO:0000313" key="12">
    <source>
        <dbReference type="Proteomes" id="UP000217881"/>
    </source>
</evidence>
<evidence type="ECO:0000313" key="4">
    <source>
        <dbReference type="EMBL" id="PCC20547.1"/>
    </source>
</evidence>
<dbReference type="EMBL" id="NRGP01000013">
    <property type="protein sequence ID" value="PCC46791.1"/>
    <property type="molecule type" value="Genomic_DNA"/>
</dbReference>
<dbReference type="Proteomes" id="UP000217720">
    <property type="component" value="Unassembled WGS sequence"/>
</dbReference>
<dbReference type="EMBL" id="NRGX01000001">
    <property type="protein sequence ID" value="PCC20547.1"/>
    <property type="molecule type" value="Genomic_DNA"/>
</dbReference>
<evidence type="ECO:0000313" key="9">
    <source>
        <dbReference type="EMBL" id="TGD38970.1"/>
    </source>
</evidence>
<dbReference type="EMBL" id="CP025330">
    <property type="protein sequence ID" value="AZT95363.1"/>
    <property type="molecule type" value="Genomic_DNA"/>
</dbReference>
<proteinExistence type="predicted"/>
<dbReference type="EMBL" id="CP025334">
    <property type="protein sequence ID" value="AZT99114.1"/>
    <property type="molecule type" value="Genomic_DNA"/>
</dbReference>
<dbReference type="EMBL" id="NRGQ01000001">
    <property type="protein sequence ID" value="PCC44838.1"/>
    <property type="molecule type" value="Genomic_DNA"/>
</dbReference>
<feature type="transmembrane region" description="Helical" evidence="1">
    <location>
        <begin position="35"/>
        <end position="59"/>
    </location>
</feature>
<evidence type="ECO:0000313" key="6">
    <source>
        <dbReference type="EMBL" id="PCC46791.1"/>
    </source>
</evidence>
<evidence type="ECO:0000313" key="7">
    <source>
        <dbReference type="EMBL" id="PCC49840.1"/>
    </source>
</evidence>
<accession>A0A2A3ZQ69</accession>
<evidence type="ECO:0000313" key="3">
    <source>
        <dbReference type="EMBL" id="AZT99114.1"/>
    </source>
</evidence>
<evidence type="ECO:0000313" key="14">
    <source>
        <dbReference type="Proteomes" id="UP000218620"/>
    </source>
</evidence>
<reference evidence="15 16" key="2">
    <citation type="submission" date="2017-12" db="EMBL/GenBank/DDBJ databases">
        <authorList>
            <person name="Levesque S."/>
        </authorList>
    </citation>
    <scope>NUCLEOTIDE SEQUENCE [LARGE SCALE GENOMIC DNA]</scope>
    <source>
        <strain evidence="2 16">SMQ-1417</strain>
        <strain evidence="3 15">SMQ-1420</strain>
    </source>
</reference>
<sequence>MIEILGTILSRLVNVALFIIITILALVFLRENVEMNLALIALIAMIIGVVGTLALRYLFKLLQWIGGLLSDGRPPPPAD</sequence>
<keyword evidence="1" id="KW-1133">Transmembrane helix</keyword>
<evidence type="ECO:0000313" key="15">
    <source>
        <dbReference type="Proteomes" id="UP000282731"/>
    </source>
</evidence>
<evidence type="ECO:0000313" key="13">
    <source>
        <dbReference type="Proteomes" id="UP000218377"/>
    </source>
</evidence>
<evidence type="ECO:0000313" key="10">
    <source>
        <dbReference type="Proteomes" id="UP000217564"/>
    </source>
</evidence>
<dbReference type="Proteomes" id="UP000217881">
    <property type="component" value="Unassembled WGS sequence"/>
</dbReference>
<organism evidence="8 12">
    <name type="scientific">Brevibacterium aurantiacum</name>
    <dbReference type="NCBI Taxonomy" id="273384"/>
    <lineage>
        <taxon>Bacteria</taxon>
        <taxon>Bacillati</taxon>
        <taxon>Actinomycetota</taxon>
        <taxon>Actinomycetes</taxon>
        <taxon>Micrococcales</taxon>
        <taxon>Brevibacteriaceae</taxon>
        <taxon>Brevibacterium</taxon>
    </lineage>
</organism>
<dbReference type="OrthoDB" id="4804772at2"/>
<evidence type="ECO:0000313" key="17">
    <source>
        <dbReference type="Proteomes" id="UP000297736"/>
    </source>
</evidence>
<keyword evidence="1" id="KW-0812">Transmembrane</keyword>
<reference evidence="10 11" key="1">
    <citation type="journal article" date="2017" name="Elife">
        <title>Extensive horizontal gene transfer in cheese-associated bacteria.</title>
        <authorList>
            <person name="Bonham K.S."/>
            <person name="Wolfe B.E."/>
            <person name="Dutton R.J."/>
        </authorList>
    </citation>
    <scope>NUCLEOTIDE SEQUENCE [LARGE SCALE GENOMIC DNA]</scope>
    <source>
        <strain evidence="8 12">738_8</strain>
        <strain evidence="7 11">900_6</strain>
        <strain evidence="6 10">947_7</strain>
        <strain evidence="5 14">962_8</strain>
        <strain evidence="4 13">JB5</strain>
    </source>
</reference>
<dbReference type="EMBL" id="RHFF01000007">
    <property type="protein sequence ID" value="TGD38970.1"/>
    <property type="molecule type" value="Genomic_DNA"/>
</dbReference>
<dbReference type="Proteomes" id="UP000283000">
    <property type="component" value="Chromosome"/>
</dbReference>
<evidence type="ECO:0000313" key="11">
    <source>
        <dbReference type="Proteomes" id="UP000217720"/>
    </source>
</evidence>
<protein>
    <submittedName>
        <fullName evidence="8">Uncharacterized protein</fullName>
    </submittedName>
</protein>
<dbReference type="Proteomes" id="UP000297736">
    <property type="component" value="Unassembled WGS sequence"/>
</dbReference>
<feature type="transmembrane region" description="Helical" evidence="1">
    <location>
        <begin position="12"/>
        <end position="29"/>
    </location>
</feature>
<dbReference type="EMBL" id="NRGO01000013">
    <property type="protein sequence ID" value="PCC49840.1"/>
    <property type="molecule type" value="Genomic_DNA"/>
</dbReference>
<gene>
    <name evidence="8" type="ORF">CIK59_10210</name>
    <name evidence="7" type="ORF">CIK62_10715</name>
    <name evidence="6" type="ORF">CIK64_08965</name>
    <name evidence="5" type="ORF">CIK65_00265</name>
    <name evidence="4" type="ORF">CIK79_16865</name>
    <name evidence="2" type="ORF">CXR23_09535</name>
    <name evidence="3" type="ORF">CXR27_09345</name>
    <name evidence="9" type="ORF">EB834_08355</name>
</gene>
<evidence type="ECO:0000313" key="8">
    <source>
        <dbReference type="EMBL" id="PCC53719.1"/>
    </source>
</evidence>
<dbReference type="Proteomes" id="UP000218620">
    <property type="component" value="Unassembled WGS sequence"/>
</dbReference>
<evidence type="ECO:0000313" key="5">
    <source>
        <dbReference type="EMBL" id="PCC44838.1"/>
    </source>
</evidence>
<dbReference type="Proteomes" id="UP000217564">
    <property type="component" value="Unassembled WGS sequence"/>
</dbReference>
<dbReference type="AlphaFoldDB" id="A0A2A3ZQ69"/>
<evidence type="ECO:0000256" key="1">
    <source>
        <dbReference type="SAM" id="Phobius"/>
    </source>
</evidence>
<reference evidence="9 17" key="3">
    <citation type="submission" date="2018-10" db="EMBL/GenBank/DDBJ databases">
        <title>Brevibacterium genomes from Austrain hard cheese rinds.</title>
        <authorList>
            <person name="Anast J.M."/>
            <person name="Dzieciol M."/>
            <person name="Schultz D.L."/>
            <person name="Mann E."/>
            <person name="Wagner M."/>
            <person name="Schmitz-Esser S."/>
        </authorList>
    </citation>
    <scope>NUCLEOTIDE SEQUENCE [LARGE SCALE GENOMIC DNA]</scope>
    <source>
        <strain evidence="9 17">L261</strain>
    </source>
</reference>
<dbReference type="Proteomes" id="UP000282731">
    <property type="component" value="Chromosome"/>
</dbReference>
<name>A0A2A3ZQ69_BREAU</name>
<reference evidence="15 16" key="4">
    <citation type="submission" date="2019-01" db="EMBL/GenBank/DDBJ databases">
        <title>Comparative genomic analysis of Brevibacterium aurantiacum sheds light on its evolution and its adaptation to smear-ripened cheeses.</title>
        <authorList>
            <person name="Moineau S."/>
        </authorList>
    </citation>
    <scope>NUCLEOTIDE SEQUENCE [LARGE SCALE GENOMIC DNA]</scope>
    <source>
        <strain evidence="2 16">SMQ-1417</strain>
        <strain evidence="3 15">SMQ-1420</strain>
    </source>
</reference>
<evidence type="ECO:0000313" key="16">
    <source>
        <dbReference type="Proteomes" id="UP000283000"/>
    </source>
</evidence>
<dbReference type="Proteomes" id="UP000218377">
    <property type="component" value="Unassembled WGS sequence"/>
</dbReference>
<accession>A0A368M7T5</accession>
<evidence type="ECO:0000313" key="2">
    <source>
        <dbReference type="EMBL" id="AZT95363.1"/>
    </source>
</evidence>
<keyword evidence="1" id="KW-0472">Membrane</keyword>